<dbReference type="Proteomes" id="UP000326565">
    <property type="component" value="Unassembled WGS sequence"/>
</dbReference>
<feature type="domain" description="Fumarylacetoacetase-like C-terminal" evidence="3">
    <location>
        <begin position="100"/>
        <end position="227"/>
    </location>
</feature>
<reference evidence="4 5" key="1">
    <citation type="submission" date="2019-04" db="EMBL/GenBank/DDBJ databases">
        <title>Friends and foes A comparative genomics study of 23 Aspergillus species from section Flavi.</title>
        <authorList>
            <consortium name="DOE Joint Genome Institute"/>
            <person name="Kjaerbolling I."/>
            <person name="Vesth T."/>
            <person name="Frisvad J.C."/>
            <person name="Nybo J.L."/>
            <person name="Theobald S."/>
            <person name="Kildgaard S."/>
            <person name="Isbrandt T."/>
            <person name="Kuo A."/>
            <person name="Sato A."/>
            <person name="Lyhne E.K."/>
            <person name="Kogle M.E."/>
            <person name="Wiebenga A."/>
            <person name="Kun R.S."/>
            <person name="Lubbers R.J."/>
            <person name="Makela M.R."/>
            <person name="Barry K."/>
            <person name="Chovatia M."/>
            <person name="Clum A."/>
            <person name="Daum C."/>
            <person name="Haridas S."/>
            <person name="He G."/>
            <person name="LaButti K."/>
            <person name="Lipzen A."/>
            <person name="Mondo S."/>
            <person name="Riley R."/>
            <person name="Salamov A."/>
            <person name="Simmons B.A."/>
            <person name="Magnuson J.K."/>
            <person name="Henrissat B."/>
            <person name="Mortensen U.H."/>
            <person name="Larsen T.O."/>
            <person name="Devries R.P."/>
            <person name="Grigoriev I.V."/>
            <person name="Machida M."/>
            <person name="Baker S.E."/>
            <person name="Andersen M.R."/>
        </authorList>
    </citation>
    <scope>NUCLEOTIDE SEQUENCE [LARGE SCALE GENOMIC DNA]</scope>
    <source>
        <strain evidence="4 5">CBS 151.66</strain>
    </source>
</reference>
<dbReference type="InterPro" id="IPR011234">
    <property type="entry name" value="Fumarylacetoacetase-like_C"/>
</dbReference>
<dbReference type="EMBL" id="ML732261">
    <property type="protein sequence ID" value="KAB8071880.1"/>
    <property type="molecule type" value="Genomic_DNA"/>
</dbReference>
<dbReference type="GO" id="GO:0003824">
    <property type="term" value="F:catalytic activity"/>
    <property type="evidence" value="ECO:0007669"/>
    <property type="project" value="InterPro"/>
</dbReference>
<dbReference type="OrthoDB" id="411064at2759"/>
<proteinExistence type="inferred from homology"/>
<dbReference type="Gene3D" id="3.90.850.10">
    <property type="entry name" value="Fumarylacetoacetase-like, C-terminal domain"/>
    <property type="match status" value="1"/>
</dbReference>
<gene>
    <name evidence="4" type="ORF">BDV29DRAFT_197138</name>
</gene>
<dbReference type="AlphaFoldDB" id="A0A5N5WXI0"/>
<dbReference type="Pfam" id="PF01557">
    <property type="entry name" value="FAA_hydrolase"/>
    <property type="match status" value="1"/>
</dbReference>
<dbReference type="GO" id="GO:0046872">
    <property type="term" value="F:metal ion binding"/>
    <property type="evidence" value="ECO:0007669"/>
    <property type="project" value="UniProtKB-KW"/>
</dbReference>
<dbReference type="SUPFAM" id="SSF56529">
    <property type="entry name" value="FAH"/>
    <property type="match status" value="1"/>
</dbReference>
<evidence type="ECO:0000256" key="2">
    <source>
        <dbReference type="ARBA" id="ARBA00022723"/>
    </source>
</evidence>
<evidence type="ECO:0000313" key="5">
    <source>
        <dbReference type="Proteomes" id="UP000326565"/>
    </source>
</evidence>
<dbReference type="PANTHER" id="PTHR11820:SF112">
    <property type="entry name" value="FUMARYLACETOACETATE HYDROLASE FAMILY PROTEIN (AFU_ORTHOLOGUE AFUA_1G02370)-RELATED"/>
    <property type="match status" value="1"/>
</dbReference>
<dbReference type="PANTHER" id="PTHR11820">
    <property type="entry name" value="ACYLPYRUVASE"/>
    <property type="match status" value="1"/>
</dbReference>
<name>A0A5N5WXI0_9EURO</name>
<evidence type="ECO:0000259" key="3">
    <source>
        <dbReference type="Pfam" id="PF01557"/>
    </source>
</evidence>
<evidence type="ECO:0000256" key="1">
    <source>
        <dbReference type="ARBA" id="ARBA00010211"/>
    </source>
</evidence>
<protein>
    <recommendedName>
        <fullName evidence="3">Fumarylacetoacetase-like C-terminal domain-containing protein</fullName>
    </recommendedName>
</protein>
<dbReference type="InterPro" id="IPR036663">
    <property type="entry name" value="Fumarylacetoacetase_C_sf"/>
</dbReference>
<keyword evidence="5" id="KW-1185">Reference proteome</keyword>
<comment type="similarity">
    <text evidence="1">Belongs to the FAH family.</text>
</comment>
<keyword evidence="2" id="KW-0479">Metal-binding</keyword>
<sequence length="235" mass="25913">MYWTHLIRFVAIEDNQEHLGQLVDTPRDIGKDSVNGIQIAAYIVNGTIFGGRVTEIVKHVMQLLSPITKEQCNYIRCLGLNYLDHAKEANMALPTVPDETSDYEAELCIIIEKTRRDFPEEEALDYVLGYTASNVVSARALQLATTQWSFSKGLDGSCPIGPVLVSSSVIKDPQSLFIKGIHNGLVVQDGHTRDMIFSIKKQISYLSQGTTLEAGTLFLTGTPAGIGYFRDLGLC</sequence>
<accession>A0A5N5WXI0</accession>
<evidence type="ECO:0000313" key="4">
    <source>
        <dbReference type="EMBL" id="KAB8071880.1"/>
    </source>
</evidence>
<organism evidence="4 5">
    <name type="scientific">Aspergillus leporis</name>
    <dbReference type="NCBI Taxonomy" id="41062"/>
    <lineage>
        <taxon>Eukaryota</taxon>
        <taxon>Fungi</taxon>
        <taxon>Dikarya</taxon>
        <taxon>Ascomycota</taxon>
        <taxon>Pezizomycotina</taxon>
        <taxon>Eurotiomycetes</taxon>
        <taxon>Eurotiomycetidae</taxon>
        <taxon>Eurotiales</taxon>
        <taxon>Aspergillaceae</taxon>
        <taxon>Aspergillus</taxon>
        <taxon>Aspergillus subgen. Circumdati</taxon>
    </lineage>
</organism>